<evidence type="ECO:0000259" key="1">
    <source>
        <dbReference type="PROSITE" id="PS51186"/>
    </source>
</evidence>
<gene>
    <name evidence="3" type="ORF">AAEO56_11830</name>
</gene>
<dbReference type="PROSITE" id="PS51186">
    <property type="entry name" value="GNAT"/>
    <property type="match status" value="1"/>
</dbReference>
<dbReference type="GO" id="GO:0016746">
    <property type="term" value="F:acyltransferase activity"/>
    <property type="evidence" value="ECO:0007669"/>
    <property type="project" value="UniProtKB-KW"/>
</dbReference>
<dbReference type="PANTHER" id="PTHR31435">
    <property type="entry name" value="PROTEIN NATD1"/>
    <property type="match status" value="1"/>
</dbReference>
<dbReference type="InterPro" id="IPR000182">
    <property type="entry name" value="GNAT_dom"/>
</dbReference>
<evidence type="ECO:0000313" key="3">
    <source>
        <dbReference type="EMBL" id="MEL1244956.1"/>
    </source>
</evidence>
<proteinExistence type="predicted"/>
<feature type="domain" description="N-acetyltransferase" evidence="1">
    <location>
        <begin position="1"/>
        <end position="98"/>
    </location>
</feature>
<evidence type="ECO:0000259" key="2">
    <source>
        <dbReference type="PROSITE" id="PS51729"/>
    </source>
</evidence>
<keyword evidence="3" id="KW-0808">Transferase</keyword>
<dbReference type="Gene3D" id="3.40.630.30">
    <property type="match status" value="1"/>
</dbReference>
<dbReference type="PANTHER" id="PTHR31435:SF9">
    <property type="entry name" value="PROTEIN NATD1"/>
    <property type="match status" value="1"/>
</dbReference>
<keyword evidence="4" id="KW-1185">Reference proteome</keyword>
<dbReference type="PROSITE" id="PS51729">
    <property type="entry name" value="GNAT_YJDJ"/>
    <property type="match status" value="1"/>
</dbReference>
<comment type="caution">
    <text evidence="3">The sequence shown here is derived from an EMBL/GenBank/DDBJ whole genome shotgun (WGS) entry which is preliminary data.</text>
</comment>
<sequence length="98" mass="11338">MTEIKLELDAKQHGAFNLYEEDSKIGEMVISLKDEKLTVYHTGIEPPAEGKGYAKLLLEEMVKYSRENNLKVIALCPYVHAQFKRHPDTYANVWLKQE</sequence>
<organism evidence="3 4">
    <name type="scientific">Flavobacterium arundinis</name>
    <dbReference type="NCBI Taxonomy" id="3139143"/>
    <lineage>
        <taxon>Bacteria</taxon>
        <taxon>Pseudomonadati</taxon>
        <taxon>Bacteroidota</taxon>
        <taxon>Flavobacteriia</taxon>
        <taxon>Flavobacteriales</taxon>
        <taxon>Flavobacteriaceae</taxon>
        <taxon>Flavobacterium</taxon>
    </lineage>
</organism>
<dbReference type="RefSeq" id="WP_341697271.1">
    <property type="nucleotide sequence ID" value="NZ_JBBYHR010000006.1"/>
</dbReference>
<dbReference type="EC" id="2.3.1.-" evidence="3"/>
<feature type="domain" description="N-acetyltransferase" evidence="2">
    <location>
        <begin position="8"/>
        <end position="95"/>
    </location>
</feature>
<evidence type="ECO:0000313" key="4">
    <source>
        <dbReference type="Proteomes" id="UP001464555"/>
    </source>
</evidence>
<reference evidence="3 4" key="1">
    <citation type="submission" date="2024-04" db="EMBL/GenBank/DDBJ databases">
        <title>Flavobacterium sp. DGU11 16S ribosomal RNA gene Genome sequencing and assembly.</title>
        <authorList>
            <person name="Park S."/>
        </authorList>
    </citation>
    <scope>NUCLEOTIDE SEQUENCE [LARGE SCALE GENOMIC DNA]</scope>
    <source>
        <strain evidence="3 4">DGU11</strain>
    </source>
</reference>
<dbReference type="InterPro" id="IPR045057">
    <property type="entry name" value="Gcn5-rel_NAT"/>
</dbReference>
<accession>A0ABU9HXT2</accession>
<name>A0ABU9HXT2_9FLAO</name>
<dbReference type="SUPFAM" id="SSF55729">
    <property type="entry name" value="Acyl-CoA N-acyltransferases (Nat)"/>
    <property type="match status" value="1"/>
</dbReference>
<protein>
    <submittedName>
        <fullName evidence="3">GNAT family N-acetyltransferase</fullName>
        <ecNumber evidence="3">2.3.1.-</ecNumber>
    </submittedName>
</protein>
<dbReference type="InterPro" id="IPR016181">
    <property type="entry name" value="Acyl_CoA_acyltransferase"/>
</dbReference>
<dbReference type="InterPro" id="IPR031165">
    <property type="entry name" value="GNAT_YJDJ"/>
</dbReference>
<dbReference type="Proteomes" id="UP001464555">
    <property type="component" value="Unassembled WGS sequence"/>
</dbReference>
<keyword evidence="3" id="KW-0012">Acyltransferase</keyword>
<dbReference type="EMBL" id="JBBYHR010000006">
    <property type="protein sequence ID" value="MEL1244956.1"/>
    <property type="molecule type" value="Genomic_DNA"/>
</dbReference>
<dbReference type="Pfam" id="PF14542">
    <property type="entry name" value="Acetyltransf_CG"/>
    <property type="match status" value="1"/>
</dbReference>